<accession>A0A0L0QM32</accession>
<dbReference type="Gene3D" id="1.20.1250.20">
    <property type="entry name" value="MFS general substrate transporter like domains"/>
    <property type="match status" value="1"/>
</dbReference>
<dbReference type="GeneID" id="66871413"/>
<dbReference type="PANTHER" id="PTHR23531:SF2">
    <property type="entry name" value="PERMEASE"/>
    <property type="match status" value="1"/>
</dbReference>
<dbReference type="PATRIC" id="fig|1473.5.peg.1401"/>
<keyword evidence="4 6" id="KW-1133">Transmembrane helix</keyword>
<dbReference type="CDD" id="cd17489">
    <property type="entry name" value="MFS_YfcJ_like"/>
    <property type="match status" value="1"/>
</dbReference>
<feature type="transmembrane region" description="Helical" evidence="6">
    <location>
        <begin position="299"/>
        <end position="318"/>
    </location>
</feature>
<feature type="transmembrane region" description="Helical" evidence="6">
    <location>
        <begin position="102"/>
        <end position="125"/>
    </location>
</feature>
<comment type="subcellular location">
    <subcellularLocation>
        <location evidence="1">Cell membrane</location>
        <topology evidence="1">Multi-pass membrane protein</topology>
    </subcellularLocation>
</comment>
<dbReference type="RefSeq" id="WP_050352107.1">
    <property type="nucleotide sequence ID" value="NZ_BOSN01000002.1"/>
</dbReference>
<feature type="transmembrane region" description="Helical" evidence="6">
    <location>
        <begin position="339"/>
        <end position="360"/>
    </location>
</feature>
<evidence type="ECO:0000256" key="6">
    <source>
        <dbReference type="SAM" id="Phobius"/>
    </source>
</evidence>
<dbReference type="EMBL" id="LGTO01000007">
    <property type="protein sequence ID" value="KNE19564.1"/>
    <property type="molecule type" value="Genomic_DNA"/>
</dbReference>
<evidence type="ECO:0000256" key="3">
    <source>
        <dbReference type="ARBA" id="ARBA00022692"/>
    </source>
</evidence>
<evidence type="ECO:0000313" key="9">
    <source>
        <dbReference type="Proteomes" id="UP000036780"/>
    </source>
</evidence>
<feature type="transmembrane region" description="Helical" evidence="6">
    <location>
        <begin position="208"/>
        <end position="226"/>
    </location>
</feature>
<proteinExistence type="predicted"/>
<feature type="transmembrane region" description="Helical" evidence="6">
    <location>
        <begin position="246"/>
        <end position="264"/>
    </location>
</feature>
<dbReference type="Proteomes" id="UP000036780">
    <property type="component" value="Unassembled WGS sequence"/>
</dbReference>
<feature type="transmembrane region" description="Helical" evidence="6">
    <location>
        <begin position="77"/>
        <end position="96"/>
    </location>
</feature>
<feature type="domain" description="Major facilitator superfamily (MFS) profile" evidence="7">
    <location>
        <begin position="11"/>
        <end position="387"/>
    </location>
</feature>
<organism evidence="8 9">
    <name type="scientific">Virgibacillus pantothenticus</name>
    <dbReference type="NCBI Taxonomy" id="1473"/>
    <lineage>
        <taxon>Bacteria</taxon>
        <taxon>Bacillati</taxon>
        <taxon>Bacillota</taxon>
        <taxon>Bacilli</taxon>
        <taxon>Bacillales</taxon>
        <taxon>Bacillaceae</taxon>
        <taxon>Virgibacillus</taxon>
    </lineage>
</organism>
<comment type="caution">
    <text evidence="8">The sequence shown here is derived from an EMBL/GenBank/DDBJ whole genome shotgun (WGS) entry which is preliminary data.</text>
</comment>
<keyword evidence="2" id="KW-0813">Transport</keyword>
<reference evidence="9" key="1">
    <citation type="submission" date="2015-07" db="EMBL/GenBank/DDBJ databases">
        <title>Fjat-10053 dsm26.</title>
        <authorList>
            <person name="Liu B."/>
            <person name="Wang J."/>
            <person name="Zhu Y."/>
            <person name="Liu G."/>
            <person name="Chen Q."/>
            <person name="Chen Z."/>
            <person name="Lan J."/>
            <person name="Che J."/>
            <person name="Ge C."/>
            <person name="Shi H."/>
            <person name="Pan Z."/>
            <person name="Liu X."/>
        </authorList>
    </citation>
    <scope>NUCLEOTIDE SEQUENCE [LARGE SCALE GENOMIC DNA]</scope>
    <source>
        <strain evidence="9">DSM 26</strain>
    </source>
</reference>
<dbReference type="InterPro" id="IPR052714">
    <property type="entry name" value="MFS_Exporter"/>
</dbReference>
<evidence type="ECO:0000256" key="4">
    <source>
        <dbReference type="ARBA" id="ARBA00022989"/>
    </source>
</evidence>
<evidence type="ECO:0000256" key="2">
    <source>
        <dbReference type="ARBA" id="ARBA00022448"/>
    </source>
</evidence>
<feature type="transmembrane region" description="Helical" evidence="6">
    <location>
        <begin position="12"/>
        <end position="38"/>
    </location>
</feature>
<dbReference type="GO" id="GO:0022857">
    <property type="term" value="F:transmembrane transporter activity"/>
    <property type="evidence" value="ECO:0007669"/>
    <property type="project" value="InterPro"/>
</dbReference>
<feature type="transmembrane region" description="Helical" evidence="6">
    <location>
        <begin position="167"/>
        <end position="187"/>
    </location>
</feature>
<dbReference type="InterPro" id="IPR011701">
    <property type="entry name" value="MFS"/>
</dbReference>
<dbReference type="SUPFAM" id="SSF103473">
    <property type="entry name" value="MFS general substrate transporter"/>
    <property type="match status" value="1"/>
</dbReference>
<evidence type="ECO:0000313" key="8">
    <source>
        <dbReference type="EMBL" id="KNE19564.1"/>
    </source>
</evidence>
<evidence type="ECO:0000259" key="7">
    <source>
        <dbReference type="PROSITE" id="PS50850"/>
    </source>
</evidence>
<dbReference type="InterPro" id="IPR020846">
    <property type="entry name" value="MFS_dom"/>
</dbReference>
<dbReference type="InterPro" id="IPR036259">
    <property type="entry name" value="MFS_trans_sf"/>
</dbReference>
<keyword evidence="3 6" id="KW-0812">Transmembrane</keyword>
<keyword evidence="9" id="KW-1185">Reference proteome</keyword>
<feature type="transmembrane region" description="Helical" evidence="6">
    <location>
        <begin position="276"/>
        <end position="293"/>
    </location>
</feature>
<name>A0A0L0QM32_VIRPA</name>
<gene>
    <name evidence="8" type="ORF">AFK71_13910</name>
</gene>
<keyword evidence="5 6" id="KW-0472">Membrane</keyword>
<dbReference type="Pfam" id="PF07690">
    <property type="entry name" value="MFS_1"/>
    <property type="match status" value="1"/>
</dbReference>
<dbReference type="GO" id="GO:0005886">
    <property type="term" value="C:plasma membrane"/>
    <property type="evidence" value="ECO:0007669"/>
    <property type="project" value="UniProtKB-SubCell"/>
</dbReference>
<protein>
    <submittedName>
        <fullName evidence="8">MFS transporter</fullName>
    </submittedName>
</protein>
<sequence length="400" mass="43818">MSKEAKIWTKDFISISLTQFLIFVAFYTLLTTLPIFVIQELGGTEAEGGLVVTSMLLAAIIMRPFSALLLQKTGKKQGLILSVTMFVVITFLYVFVDSFILLLIVRFVHGLAFGIVTTATGAIAADIIPSSRRGAGLGYFAMAMNLAVVVGPFIGLTFIQYTSFKQLFLVLGLLMVVTIVNATMIQIDEQVPKSQDIAKMKWTVHDFLELRSLPIALICSLIALAYSSVMSFISVYSNSLGLASTAGYFFVVFAVVMIASRPYLGKTFDLKGPKYVIIPCLFIFALGLFALSVTDSSWMLLLSAALIGLGFGTLLPSFQTMAIQAAPNNRSSHATSTFFILYDSGMATGSLIWGAIISYIGFSSLYLLNAFIILGVILLFHFYHSNFRFQLVRKKHEKTG</sequence>
<evidence type="ECO:0000256" key="1">
    <source>
        <dbReference type="ARBA" id="ARBA00004651"/>
    </source>
</evidence>
<evidence type="ECO:0000256" key="5">
    <source>
        <dbReference type="ARBA" id="ARBA00023136"/>
    </source>
</evidence>
<dbReference type="AlphaFoldDB" id="A0A0L0QM32"/>
<dbReference type="PANTHER" id="PTHR23531">
    <property type="entry name" value="QUINOLENE RESISTANCE PROTEIN NORA"/>
    <property type="match status" value="1"/>
</dbReference>
<feature type="transmembrane region" description="Helical" evidence="6">
    <location>
        <begin position="366"/>
        <end position="384"/>
    </location>
</feature>
<feature type="transmembrane region" description="Helical" evidence="6">
    <location>
        <begin position="137"/>
        <end position="161"/>
    </location>
</feature>
<dbReference type="PROSITE" id="PS50850">
    <property type="entry name" value="MFS"/>
    <property type="match status" value="1"/>
</dbReference>
<feature type="transmembrane region" description="Helical" evidence="6">
    <location>
        <begin position="50"/>
        <end position="70"/>
    </location>
</feature>